<accession>A0A382DUH1</accession>
<dbReference type="PIRSF" id="PIRSF004789">
    <property type="entry name" value="DR1281"/>
    <property type="match status" value="1"/>
</dbReference>
<dbReference type="Pfam" id="PF13277">
    <property type="entry name" value="YmdB"/>
    <property type="match status" value="1"/>
</dbReference>
<dbReference type="SUPFAM" id="SSF56300">
    <property type="entry name" value="Metallo-dependent phosphatases"/>
    <property type="match status" value="1"/>
</dbReference>
<proteinExistence type="predicted"/>
<dbReference type="InterPro" id="IPR029052">
    <property type="entry name" value="Metallo-depent_PP-like"/>
</dbReference>
<dbReference type="InterPro" id="IPR005235">
    <property type="entry name" value="YmdB-like"/>
</dbReference>
<sequence length="272" mass="29333">VKILFVADIYARPGRRVAAEMIPRLIREREVDFCIANGENGAGGFGLTENIARKLHSYGVDVITSGNHIWNRADFTPYLNRDNRVLRPLNYPPEAPGSGSAIAPSRTGTPVGVINLQGRTFMPSIDCPFKVGSAEVDRLKRETPVVFVDFHAEATAEKVSLGRHLDGRATAVIGTHTHVQTADERILDRGTAYLTDAGMTGTHDSVIGTRAEIAVGRFLSQVPTRFKPAEGPATLCGVLLEVDEATGVSVSVERLQLRETADVDSAGDEDGE</sequence>
<dbReference type="EMBL" id="UINC01041103">
    <property type="protein sequence ID" value="SVB41915.1"/>
    <property type="molecule type" value="Genomic_DNA"/>
</dbReference>
<protein>
    <recommendedName>
        <fullName evidence="2">Metallophosphoesterase</fullName>
    </recommendedName>
</protein>
<evidence type="ECO:0008006" key="2">
    <source>
        <dbReference type="Google" id="ProtNLM"/>
    </source>
</evidence>
<dbReference type="CDD" id="cd07382">
    <property type="entry name" value="MPP_DR1281"/>
    <property type="match status" value="1"/>
</dbReference>
<dbReference type="GO" id="GO:0004113">
    <property type="term" value="F:2',3'-cyclic-nucleotide 3'-phosphodiesterase activity"/>
    <property type="evidence" value="ECO:0007669"/>
    <property type="project" value="TreeGrafter"/>
</dbReference>
<dbReference type="Gene3D" id="3.60.21.10">
    <property type="match status" value="1"/>
</dbReference>
<reference evidence="1" key="1">
    <citation type="submission" date="2018-05" db="EMBL/GenBank/DDBJ databases">
        <authorList>
            <person name="Lanie J.A."/>
            <person name="Ng W.-L."/>
            <person name="Kazmierczak K.M."/>
            <person name="Andrzejewski T.M."/>
            <person name="Davidsen T.M."/>
            <person name="Wayne K.J."/>
            <person name="Tettelin H."/>
            <person name="Glass J.I."/>
            <person name="Rusch D."/>
            <person name="Podicherti R."/>
            <person name="Tsui H.-C.T."/>
            <person name="Winkler M.E."/>
        </authorList>
    </citation>
    <scope>NUCLEOTIDE SEQUENCE</scope>
</reference>
<dbReference type="AlphaFoldDB" id="A0A382DUH1"/>
<feature type="non-terminal residue" evidence="1">
    <location>
        <position position="1"/>
    </location>
</feature>
<evidence type="ECO:0000313" key="1">
    <source>
        <dbReference type="EMBL" id="SVB41915.1"/>
    </source>
</evidence>
<dbReference type="NCBIfam" id="TIGR00282">
    <property type="entry name" value="TIGR00282 family metallophosphoesterase"/>
    <property type="match status" value="1"/>
</dbReference>
<dbReference type="PANTHER" id="PTHR36303">
    <property type="entry name" value="2',3'-CYCLIC-NUCLEOTIDE 2'-PHOSPHODIESTERASE"/>
    <property type="match status" value="1"/>
</dbReference>
<gene>
    <name evidence="1" type="ORF">METZ01_LOCUS194769</name>
</gene>
<organism evidence="1">
    <name type="scientific">marine metagenome</name>
    <dbReference type="NCBI Taxonomy" id="408172"/>
    <lineage>
        <taxon>unclassified sequences</taxon>
        <taxon>metagenomes</taxon>
        <taxon>ecological metagenomes</taxon>
    </lineage>
</organism>
<dbReference type="PANTHER" id="PTHR36303:SF1">
    <property type="entry name" value="2',3'-CYCLIC-NUCLEOTIDE 2'-PHOSPHODIESTERASE"/>
    <property type="match status" value="1"/>
</dbReference>
<name>A0A382DUH1_9ZZZZ</name>